<dbReference type="PROSITE" id="PS00211">
    <property type="entry name" value="ABC_TRANSPORTER_1"/>
    <property type="match status" value="1"/>
</dbReference>
<keyword evidence="5" id="KW-0547">Nucleotide-binding</keyword>
<sequence length="585" mass="63657">MNTFLRLLKLIAPYRWPVLLAALLGFFSVGGNIALLAASALLIARAALHPPVVALMLLIAGVRFFGLTRAVCRYLERYVAHDVTFRVLGRMRAWFYGALEPLAPARLTEYRSGDILSRIVTDVETLQNFYLRVLAPVPVALLVLPAVFVFLAQFEFGAALAFATFFLLAGAGIPLVIMRHSREPARTVGRVRAELNARLVDGIRGMTELAAFGQAGRYREQVAALGRELAGRQGRLAGIDALGGALTSLAGNLALWAVLMLTVTAVGRGKLDWVYLPMLVLAVPGAFEAVQPLPLLFPQLEESLAAARRLFELAGARPAVRDQAGPAGGSPVRDFSGPACEPAGYDLEVAGLRFRYAPDEPAALDGLDFVLSAGGKLAVVGSSGAGKSTLINLLLRFWDYREGSIRLGGCELKTLPREQVRRLMGVVAQHTHLFNATIRENLLLARPGATVEEMIRAAREASIHEFIQNLPRGYDTYVGEGGFKLSGGQRQRLAIARALLKDAPILVLDEATAGLDPVTEREVLAAIRRLTAGRTTLVITHRLAGLEEMDEILVMDGGRVVERGTQEELLRRDGLFRRMWKLQHL</sequence>
<dbReference type="EMBL" id="LYVF01000197">
    <property type="protein sequence ID" value="OAT79422.1"/>
    <property type="molecule type" value="Genomic_DNA"/>
</dbReference>
<feature type="transmembrane region" description="Helical" evidence="9">
    <location>
        <begin position="48"/>
        <end position="67"/>
    </location>
</feature>
<dbReference type="SUPFAM" id="SSF90123">
    <property type="entry name" value="ABC transporter transmembrane region"/>
    <property type="match status" value="1"/>
</dbReference>
<comment type="caution">
    <text evidence="12">The sequence shown here is derived from an EMBL/GenBank/DDBJ whole genome shotgun (WGS) entry which is preliminary data.</text>
</comment>
<dbReference type="GO" id="GO:0034775">
    <property type="term" value="P:glutathione transmembrane transport"/>
    <property type="evidence" value="ECO:0007669"/>
    <property type="project" value="InterPro"/>
</dbReference>
<dbReference type="PROSITE" id="PS50893">
    <property type="entry name" value="ABC_TRANSPORTER_2"/>
    <property type="match status" value="1"/>
</dbReference>
<dbReference type="PANTHER" id="PTHR24221">
    <property type="entry name" value="ATP-BINDING CASSETTE SUB-FAMILY B"/>
    <property type="match status" value="1"/>
</dbReference>
<keyword evidence="4 9" id="KW-0812">Transmembrane</keyword>
<keyword evidence="8 9" id="KW-0472">Membrane</keyword>
<dbReference type="Pfam" id="PF00664">
    <property type="entry name" value="ABC_membrane"/>
    <property type="match status" value="1"/>
</dbReference>
<dbReference type="CDD" id="cd18585">
    <property type="entry name" value="ABC_6TM_CydC"/>
    <property type="match status" value="1"/>
</dbReference>
<dbReference type="RefSeq" id="WP_066671561.1">
    <property type="nucleotide sequence ID" value="NZ_LYVF01000197.1"/>
</dbReference>
<gene>
    <name evidence="12" type="ORF">A6M21_01445</name>
</gene>
<dbReference type="GO" id="GO:0140359">
    <property type="term" value="F:ABC-type transporter activity"/>
    <property type="evidence" value="ECO:0007669"/>
    <property type="project" value="InterPro"/>
</dbReference>
<dbReference type="Gene3D" id="1.20.1560.10">
    <property type="entry name" value="ABC transporter type 1, transmembrane domain"/>
    <property type="match status" value="1"/>
</dbReference>
<evidence type="ECO:0000256" key="9">
    <source>
        <dbReference type="SAM" id="Phobius"/>
    </source>
</evidence>
<evidence type="ECO:0000256" key="2">
    <source>
        <dbReference type="ARBA" id="ARBA00022448"/>
    </source>
</evidence>
<dbReference type="InterPro" id="IPR027417">
    <property type="entry name" value="P-loop_NTPase"/>
</dbReference>
<keyword evidence="13" id="KW-1185">Reference proteome</keyword>
<dbReference type="InterPro" id="IPR011527">
    <property type="entry name" value="ABC1_TM_dom"/>
</dbReference>
<dbReference type="SMART" id="SM00382">
    <property type="entry name" value="AAA"/>
    <property type="match status" value="1"/>
</dbReference>
<dbReference type="GO" id="GO:0045454">
    <property type="term" value="P:cell redox homeostasis"/>
    <property type="evidence" value="ECO:0007669"/>
    <property type="project" value="InterPro"/>
</dbReference>
<dbReference type="STRING" id="1838280.A6M21_01445"/>
<evidence type="ECO:0000256" key="6">
    <source>
        <dbReference type="ARBA" id="ARBA00022840"/>
    </source>
</evidence>
<dbReference type="SUPFAM" id="SSF52540">
    <property type="entry name" value="P-loop containing nucleoside triphosphate hydrolases"/>
    <property type="match status" value="1"/>
</dbReference>
<dbReference type="InterPro" id="IPR017871">
    <property type="entry name" value="ABC_transporter-like_CS"/>
</dbReference>
<feature type="transmembrane region" description="Helical" evidence="9">
    <location>
        <begin position="158"/>
        <end position="177"/>
    </location>
</feature>
<dbReference type="OrthoDB" id="9771903at2"/>
<feature type="domain" description="ABC transporter" evidence="10">
    <location>
        <begin position="347"/>
        <end position="582"/>
    </location>
</feature>
<dbReference type="InterPro" id="IPR003593">
    <property type="entry name" value="AAA+_ATPase"/>
</dbReference>
<dbReference type="InterPro" id="IPR036640">
    <property type="entry name" value="ABC1_TM_sf"/>
</dbReference>
<dbReference type="InterPro" id="IPR039421">
    <property type="entry name" value="Type_1_exporter"/>
</dbReference>
<dbReference type="GO" id="GO:0016887">
    <property type="term" value="F:ATP hydrolysis activity"/>
    <property type="evidence" value="ECO:0007669"/>
    <property type="project" value="InterPro"/>
</dbReference>
<dbReference type="GO" id="GO:0005886">
    <property type="term" value="C:plasma membrane"/>
    <property type="evidence" value="ECO:0007669"/>
    <property type="project" value="UniProtKB-SubCell"/>
</dbReference>
<dbReference type="FunFam" id="3.40.50.300:FF:000221">
    <property type="entry name" value="Multidrug ABC transporter ATP-binding protein"/>
    <property type="match status" value="1"/>
</dbReference>
<evidence type="ECO:0000256" key="3">
    <source>
        <dbReference type="ARBA" id="ARBA00022475"/>
    </source>
</evidence>
<organism evidence="12 13">
    <name type="scientific">Desulfotomaculum copahuensis</name>
    <dbReference type="NCBI Taxonomy" id="1838280"/>
    <lineage>
        <taxon>Bacteria</taxon>
        <taxon>Bacillati</taxon>
        <taxon>Bacillota</taxon>
        <taxon>Clostridia</taxon>
        <taxon>Eubacteriales</taxon>
        <taxon>Desulfotomaculaceae</taxon>
        <taxon>Desulfotomaculum</taxon>
    </lineage>
</organism>
<dbReference type="Gene3D" id="3.40.50.300">
    <property type="entry name" value="P-loop containing nucleotide triphosphate hydrolases"/>
    <property type="match status" value="1"/>
</dbReference>
<name>A0A1B7LAQ0_9FIRM</name>
<evidence type="ECO:0000259" key="10">
    <source>
        <dbReference type="PROSITE" id="PS50893"/>
    </source>
</evidence>
<evidence type="ECO:0000256" key="5">
    <source>
        <dbReference type="ARBA" id="ARBA00022741"/>
    </source>
</evidence>
<proteinExistence type="predicted"/>
<evidence type="ECO:0000313" key="13">
    <source>
        <dbReference type="Proteomes" id="UP000078532"/>
    </source>
</evidence>
<keyword evidence="3" id="KW-1003">Cell membrane</keyword>
<dbReference type="GO" id="GO:0005524">
    <property type="term" value="F:ATP binding"/>
    <property type="evidence" value="ECO:0007669"/>
    <property type="project" value="UniProtKB-KW"/>
</dbReference>
<keyword evidence="7 9" id="KW-1133">Transmembrane helix</keyword>
<accession>A0A1B7LAQ0</accession>
<evidence type="ECO:0000259" key="11">
    <source>
        <dbReference type="PROSITE" id="PS50929"/>
    </source>
</evidence>
<protein>
    <submittedName>
        <fullName evidence="12">Thiol reductant ABC exporter subunit CydC</fullName>
    </submittedName>
</protein>
<reference evidence="12 13" key="1">
    <citation type="submission" date="2016-04" db="EMBL/GenBank/DDBJ databases">
        <authorList>
            <person name="Evans L.H."/>
            <person name="Alamgir A."/>
            <person name="Owens N."/>
            <person name="Weber N.D."/>
            <person name="Virtaneva K."/>
            <person name="Barbian K."/>
            <person name="Babar A."/>
            <person name="Rosenke K."/>
        </authorList>
    </citation>
    <scope>NUCLEOTIDE SEQUENCE [LARGE SCALE GENOMIC DNA]</scope>
    <source>
        <strain evidence="12 13">LMa1</strain>
    </source>
</reference>
<dbReference type="Proteomes" id="UP000078532">
    <property type="component" value="Unassembled WGS sequence"/>
</dbReference>
<keyword evidence="6" id="KW-0067">ATP-binding</keyword>
<feature type="domain" description="ABC transmembrane type-1" evidence="11">
    <location>
        <begin position="19"/>
        <end position="302"/>
    </location>
</feature>
<feature type="transmembrane region" description="Helical" evidence="9">
    <location>
        <begin position="129"/>
        <end position="152"/>
    </location>
</feature>
<dbReference type="InterPro" id="IPR003439">
    <property type="entry name" value="ABC_transporter-like_ATP-bd"/>
</dbReference>
<dbReference type="NCBIfam" id="TIGR02868">
    <property type="entry name" value="CydC"/>
    <property type="match status" value="1"/>
</dbReference>
<evidence type="ECO:0000256" key="7">
    <source>
        <dbReference type="ARBA" id="ARBA00022989"/>
    </source>
</evidence>
<dbReference type="Pfam" id="PF00005">
    <property type="entry name" value="ABC_tran"/>
    <property type="match status" value="1"/>
</dbReference>
<keyword evidence="2" id="KW-0813">Transport</keyword>
<dbReference type="PANTHER" id="PTHR24221:SF654">
    <property type="entry name" value="ATP-BINDING CASSETTE SUB-FAMILY B MEMBER 6"/>
    <property type="match status" value="1"/>
</dbReference>
<feature type="transmembrane region" description="Helical" evidence="9">
    <location>
        <begin position="242"/>
        <end position="267"/>
    </location>
</feature>
<comment type="subcellular location">
    <subcellularLocation>
        <location evidence="1">Cell membrane</location>
        <topology evidence="1">Multi-pass membrane protein</topology>
    </subcellularLocation>
</comment>
<evidence type="ECO:0000256" key="4">
    <source>
        <dbReference type="ARBA" id="ARBA00022692"/>
    </source>
</evidence>
<evidence type="ECO:0000256" key="1">
    <source>
        <dbReference type="ARBA" id="ARBA00004651"/>
    </source>
</evidence>
<dbReference type="AlphaFoldDB" id="A0A1B7LAQ0"/>
<dbReference type="PROSITE" id="PS50929">
    <property type="entry name" value="ABC_TM1F"/>
    <property type="match status" value="1"/>
</dbReference>
<dbReference type="InterPro" id="IPR014223">
    <property type="entry name" value="ABC_CydC/D"/>
</dbReference>
<evidence type="ECO:0000313" key="12">
    <source>
        <dbReference type="EMBL" id="OAT79422.1"/>
    </source>
</evidence>
<evidence type="ECO:0000256" key="8">
    <source>
        <dbReference type="ARBA" id="ARBA00023136"/>
    </source>
</evidence>